<feature type="transmembrane region" description="Helical" evidence="1">
    <location>
        <begin position="12"/>
        <end position="35"/>
    </location>
</feature>
<feature type="transmembrane region" description="Helical" evidence="1">
    <location>
        <begin position="150"/>
        <end position="172"/>
    </location>
</feature>
<accession>A0ABY4KZV9</accession>
<reference evidence="2 3" key="1">
    <citation type="submission" date="2020-04" db="EMBL/GenBank/DDBJ databases">
        <title>Thermobifida alba genome sequencing and assembly.</title>
        <authorList>
            <person name="Luzics S."/>
            <person name="Horvath B."/>
            <person name="Nagy I."/>
            <person name="Toth A."/>
            <person name="Nagy I."/>
            <person name="Kukolya J."/>
        </authorList>
    </citation>
    <scope>NUCLEOTIDE SEQUENCE [LARGE SCALE GENOMIC DNA]</scope>
    <source>
        <strain evidence="2 3">DSM 43795</strain>
    </source>
</reference>
<evidence type="ECO:0000313" key="2">
    <source>
        <dbReference type="EMBL" id="UPT20619.1"/>
    </source>
</evidence>
<keyword evidence="3" id="KW-1185">Reference proteome</keyword>
<name>A0ABY4KZV9_THEAE</name>
<proteinExistence type="predicted"/>
<evidence type="ECO:0000313" key="3">
    <source>
        <dbReference type="Proteomes" id="UP000832041"/>
    </source>
</evidence>
<feature type="transmembrane region" description="Helical" evidence="1">
    <location>
        <begin position="184"/>
        <end position="204"/>
    </location>
</feature>
<feature type="transmembrane region" description="Helical" evidence="1">
    <location>
        <begin position="210"/>
        <end position="233"/>
    </location>
</feature>
<keyword evidence="1" id="KW-1133">Transmembrane helix</keyword>
<dbReference type="Proteomes" id="UP000832041">
    <property type="component" value="Chromosome"/>
</dbReference>
<organism evidence="2 3">
    <name type="scientific">Thermobifida alba</name>
    <name type="common">Thermomonospora alba</name>
    <dbReference type="NCBI Taxonomy" id="53522"/>
    <lineage>
        <taxon>Bacteria</taxon>
        <taxon>Bacillati</taxon>
        <taxon>Actinomycetota</taxon>
        <taxon>Actinomycetes</taxon>
        <taxon>Streptosporangiales</taxon>
        <taxon>Nocardiopsidaceae</taxon>
        <taxon>Thermobifida</taxon>
    </lineage>
</organism>
<gene>
    <name evidence="2" type="ORF">FOF52_06280</name>
</gene>
<keyword evidence="1" id="KW-0472">Membrane</keyword>
<dbReference type="RefSeq" id="WP_248592896.1">
    <property type="nucleotide sequence ID" value="NZ_BAABEB010000012.1"/>
</dbReference>
<dbReference type="EMBL" id="CP051627">
    <property type="protein sequence ID" value="UPT20619.1"/>
    <property type="molecule type" value="Genomic_DNA"/>
</dbReference>
<protein>
    <recommendedName>
        <fullName evidence="4">DUF4436 domain-containing protein</fullName>
    </recommendedName>
</protein>
<sequence length="248" mass="26759">MNLPSPEEKRRFSRRAVVTLLIAAAVVVIVVVAFVRALPDGDRELRAYQAAQPCPSAPDAPAECRWTQEFTISDIYLTKARNADNSAVLTDADGTEWETTYSSRGPVLNQLDEGDRVTATLWRGRVIEIAAHGRSQNTNDAPVDLRESRFALALAVVPPGLLVMAACVWRLVRRDLPAPTRGMAATLGLAGALFPVGIFARLMVGDRSDSPWAVVALWAVLAALAAVTAYICATYTKKTPDAEAGRTD</sequence>
<keyword evidence="1" id="KW-0812">Transmembrane</keyword>
<evidence type="ECO:0008006" key="4">
    <source>
        <dbReference type="Google" id="ProtNLM"/>
    </source>
</evidence>
<evidence type="ECO:0000256" key="1">
    <source>
        <dbReference type="SAM" id="Phobius"/>
    </source>
</evidence>